<feature type="compositionally biased region" description="Low complexity" evidence="1">
    <location>
        <begin position="1"/>
        <end position="12"/>
    </location>
</feature>
<organism evidence="2 3">
    <name type="scientific">Thalassiosira oceanica</name>
    <name type="common">Marine diatom</name>
    <dbReference type="NCBI Taxonomy" id="159749"/>
    <lineage>
        <taxon>Eukaryota</taxon>
        <taxon>Sar</taxon>
        <taxon>Stramenopiles</taxon>
        <taxon>Ochrophyta</taxon>
        <taxon>Bacillariophyta</taxon>
        <taxon>Coscinodiscophyceae</taxon>
        <taxon>Thalassiosirophycidae</taxon>
        <taxon>Thalassiosirales</taxon>
        <taxon>Thalassiosiraceae</taxon>
        <taxon>Thalassiosira</taxon>
    </lineage>
</organism>
<feature type="non-terminal residue" evidence="2">
    <location>
        <position position="1"/>
    </location>
</feature>
<evidence type="ECO:0000313" key="3">
    <source>
        <dbReference type="Proteomes" id="UP000266841"/>
    </source>
</evidence>
<keyword evidence="3" id="KW-1185">Reference proteome</keyword>
<feature type="compositionally biased region" description="Basic residues" evidence="1">
    <location>
        <begin position="65"/>
        <end position="74"/>
    </location>
</feature>
<evidence type="ECO:0000313" key="2">
    <source>
        <dbReference type="EMBL" id="EJK54272.1"/>
    </source>
</evidence>
<reference evidence="2 3" key="1">
    <citation type="journal article" date="2012" name="Genome Biol.">
        <title>Genome and low-iron response of an oceanic diatom adapted to chronic iron limitation.</title>
        <authorList>
            <person name="Lommer M."/>
            <person name="Specht M."/>
            <person name="Roy A.S."/>
            <person name="Kraemer L."/>
            <person name="Andreson R."/>
            <person name="Gutowska M.A."/>
            <person name="Wolf J."/>
            <person name="Bergner S.V."/>
            <person name="Schilhabel M.B."/>
            <person name="Klostermeier U.C."/>
            <person name="Beiko R.G."/>
            <person name="Rosenstiel P."/>
            <person name="Hippler M."/>
            <person name="Laroche J."/>
        </authorList>
    </citation>
    <scope>NUCLEOTIDE SEQUENCE [LARGE SCALE GENOMIC DNA]</scope>
    <source>
        <strain evidence="2 3">CCMP1005</strain>
    </source>
</reference>
<dbReference type="Proteomes" id="UP000266841">
    <property type="component" value="Unassembled WGS sequence"/>
</dbReference>
<feature type="region of interest" description="Disordered" evidence="1">
    <location>
        <begin position="133"/>
        <end position="163"/>
    </location>
</feature>
<feature type="compositionally biased region" description="Low complexity" evidence="1">
    <location>
        <begin position="90"/>
        <end position="113"/>
    </location>
</feature>
<dbReference type="AlphaFoldDB" id="K0S5Y4"/>
<dbReference type="eggNOG" id="ENOG502RRBK">
    <property type="taxonomic scope" value="Eukaryota"/>
</dbReference>
<proteinExistence type="predicted"/>
<feature type="region of interest" description="Disordered" evidence="1">
    <location>
        <begin position="197"/>
        <end position="295"/>
    </location>
</feature>
<feature type="compositionally biased region" description="Basic residues" evidence="1">
    <location>
        <begin position="229"/>
        <end position="248"/>
    </location>
</feature>
<feature type="compositionally biased region" description="Acidic residues" evidence="1">
    <location>
        <begin position="280"/>
        <end position="292"/>
    </location>
</feature>
<feature type="region of interest" description="Disordered" evidence="1">
    <location>
        <begin position="1"/>
        <end position="116"/>
    </location>
</feature>
<comment type="caution">
    <text evidence="2">The sequence shown here is derived from an EMBL/GenBank/DDBJ whole genome shotgun (WGS) entry which is preliminary data.</text>
</comment>
<feature type="region of interest" description="Disordered" evidence="1">
    <location>
        <begin position="173"/>
        <end position="192"/>
    </location>
</feature>
<dbReference type="EMBL" id="AGNL01036083">
    <property type="protein sequence ID" value="EJK54272.1"/>
    <property type="molecule type" value="Genomic_DNA"/>
</dbReference>
<sequence length="354" mass="37204">SKISAASLAAAARKQPVQPRVISKPQSAGQSAAGGAQQAAKKVAPKTAPKKPPAKKGATAADAKKKAKGGKKKETKPSAKGKPGPKKSSSRSGKGKSASSAAAAAPPVSSYSAQQAAVNDMMRRALEEDQYSALGSIVETDSSDDDEEYAYDPSAGRSGAIDRHVLQSAAKKYLRMDGQRSLKGFDPATFRMDADDYAEGRARASSPSKRPRGRCARWRPRRTGGGGRRGARSARRCPPRRGRRSRATRRGDERAPAVQPPQNAGAGGADGQPQQGEVYFDGDEGAGEEEETSIFGATQGAKNATWVECDRCKKVRSVRPFCPSKIEIGEGFGIQGCGLDGLIGLTSLLMLISF</sequence>
<protein>
    <submittedName>
        <fullName evidence="2">Uncharacterized protein</fullName>
    </submittedName>
</protein>
<feature type="compositionally biased region" description="Low complexity" evidence="1">
    <location>
        <begin position="23"/>
        <end position="47"/>
    </location>
</feature>
<feature type="compositionally biased region" description="Basic residues" evidence="1">
    <location>
        <begin position="209"/>
        <end position="222"/>
    </location>
</feature>
<accession>K0S5Y4</accession>
<gene>
    <name evidence="2" type="ORF">THAOC_26123</name>
</gene>
<name>K0S5Y4_THAOC</name>
<evidence type="ECO:0000256" key="1">
    <source>
        <dbReference type="SAM" id="MobiDB-lite"/>
    </source>
</evidence>
<feature type="compositionally biased region" description="Acidic residues" evidence="1">
    <location>
        <begin position="141"/>
        <end position="150"/>
    </location>
</feature>